<dbReference type="PROSITE" id="PS50931">
    <property type="entry name" value="HTH_LYSR"/>
    <property type="match status" value="1"/>
</dbReference>
<dbReference type="EMBL" id="JARJLM010000535">
    <property type="protein sequence ID" value="MDF3837772.1"/>
    <property type="molecule type" value="Genomic_DNA"/>
</dbReference>
<comment type="caution">
    <text evidence="6">The sequence shown here is derived from an EMBL/GenBank/DDBJ whole genome shotgun (WGS) entry which is preliminary data.</text>
</comment>
<proteinExistence type="inferred from homology"/>
<protein>
    <submittedName>
        <fullName evidence="6">LysR family transcriptional regulator</fullName>
    </submittedName>
</protein>
<feature type="domain" description="HTH lysR-type" evidence="5">
    <location>
        <begin position="3"/>
        <end position="60"/>
    </location>
</feature>
<dbReference type="InterPro" id="IPR050950">
    <property type="entry name" value="HTH-type_LysR_regulators"/>
</dbReference>
<keyword evidence="3" id="KW-0238">DNA-binding</keyword>
<dbReference type="Pfam" id="PF00126">
    <property type="entry name" value="HTH_1"/>
    <property type="match status" value="1"/>
</dbReference>
<evidence type="ECO:0000256" key="4">
    <source>
        <dbReference type="ARBA" id="ARBA00023163"/>
    </source>
</evidence>
<evidence type="ECO:0000313" key="6">
    <source>
        <dbReference type="EMBL" id="MDF3837772.1"/>
    </source>
</evidence>
<dbReference type="PRINTS" id="PR00039">
    <property type="entry name" value="HTHLYSR"/>
</dbReference>
<gene>
    <name evidence="6" type="ORF">P3W85_33285</name>
</gene>
<evidence type="ECO:0000256" key="1">
    <source>
        <dbReference type="ARBA" id="ARBA00009437"/>
    </source>
</evidence>
<sequence>MTFDLRQLKAFTTIAASGSLGRAADTLHVTQPALSRTIKRLEDEIGAPLFERHTKGMQLTAIGSALLPHATLLQREADHAREEIDAMRGLAKGTIKVGAVGSIASLVLPMAVGSVLRKWPNLRVEIIEGVWDRLADALVKHEIDLALSMAIPDTDEITAIPDCRWEDSSYVVAPLDHPLRRKKDLRLSDTAGAQWAIPPRGTGPYEHMREVFESHGLGLPGIAVETRSITVLKSLVARSGFLSWMAEPMYVAERKAGVIDTLDIPGVEGRRTLTAFRRRQGILPGPTVKLLDELRLLTAAGQDGHARMPRA</sequence>
<dbReference type="InterPro" id="IPR036388">
    <property type="entry name" value="WH-like_DNA-bd_sf"/>
</dbReference>
<evidence type="ECO:0000259" key="5">
    <source>
        <dbReference type="PROSITE" id="PS50931"/>
    </source>
</evidence>
<dbReference type="SUPFAM" id="SSF46785">
    <property type="entry name" value="Winged helix' DNA-binding domain"/>
    <property type="match status" value="1"/>
</dbReference>
<dbReference type="PANTHER" id="PTHR30419">
    <property type="entry name" value="HTH-TYPE TRANSCRIPTIONAL REGULATOR YBHD"/>
    <property type="match status" value="1"/>
</dbReference>
<dbReference type="SUPFAM" id="SSF53850">
    <property type="entry name" value="Periplasmic binding protein-like II"/>
    <property type="match status" value="1"/>
</dbReference>
<evidence type="ECO:0000256" key="3">
    <source>
        <dbReference type="ARBA" id="ARBA00023125"/>
    </source>
</evidence>
<name>A0ABT6AYU4_9BURK</name>
<keyword evidence="2" id="KW-0805">Transcription regulation</keyword>
<dbReference type="Pfam" id="PF03466">
    <property type="entry name" value="LysR_substrate"/>
    <property type="match status" value="1"/>
</dbReference>
<keyword evidence="7" id="KW-1185">Reference proteome</keyword>
<keyword evidence="4" id="KW-0804">Transcription</keyword>
<dbReference type="RefSeq" id="WP_276267886.1">
    <property type="nucleotide sequence ID" value="NZ_JARJLM010000535.1"/>
</dbReference>
<evidence type="ECO:0000313" key="7">
    <source>
        <dbReference type="Proteomes" id="UP001216674"/>
    </source>
</evidence>
<dbReference type="Gene3D" id="3.40.190.290">
    <property type="match status" value="1"/>
</dbReference>
<dbReference type="InterPro" id="IPR005119">
    <property type="entry name" value="LysR_subst-bd"/>
</dbReference>
<dbReference type="PANTHER" id="PTHR30419:SF8">
    <property type="entry name" value="NITROGEN ASSIMILATION TRANSCRIPTIONAL ACTIVATOR-RELATED"/>
    <property type="match status" value="1"/>
</dbReference>
<accession>A0ABT6AYU4</accession>
<comment type="similarity">
    <text evidence="1">Belongs to the LysR transcriptional regulatory family.</text>
</comment>
<dbReference type="Gene3D" id="1.10.10.10">
    <property type="entry name" value="Winged helix-like DNA-binding domain superfamily/Winged helix DNA-binding domain"/>
    <property type="match status" value="1"/>
</dbReference>
<organism evidence="6 7">
    <name type="scientific">Cupriavidus basilensis</name>
    <dbReference type="NCBI Taxonomy" id="68895"/>
    <lineage>
        <taxon>Bacteria</taxon>
        <taxon>Pseudomonadati</taxon>
        <taxon>Pseudomonadota</taxon>
        <taxon>Betaproteobacteria</taxon>
        <taxon>Burkholderiales</taxon>
        <taxon>Burkholderiaceae</taxon>
        <taxon>Cupriavidus</taxon>
    </lineage>
</organism>
<dbReference type="InterPro" id="IPR000847">
    <property type="entry name" value="LysR_HTH_N"/>
</dbReference>
<dbReference type="Proteomes" id="UP001216674">
    <property type="component" value="Unassembled WGS sequence"/>
</dbReference>
<reference evidence="6 7" key="1">
    <citation type="submission" date="2023-03" db="EMBL/GenBank/DDBJ databases">
        <title>Draft assemblies of triclosan tolerant bacteria isolated from returned activated sludge.</title>
        <authorList>
            <person name="Van Hamelsveld S."/>
        </authorList>
    </citation>
    <scope>NUCLEOTIDE SEQUENCE [LARGE SCALE GENOMIC DNA]</scope>
    <source>
        <strain evidence="6 7">GW210010_S58</strain>
    </source>
</reference>
<dbReference type="InterPro" id="IPR036390">
    <property type="entry name" value="WH_DNA-bd_sf"/>
</dbReference>
<evidence type="ECO:0000256" key="2">
    <source>
        <dbReference type="ARBA" id="ARBA00023015"/>
    </source>
</evidence>